<evidence type="ECO:0000256" key="1">
    <source>
        <dbReference type="ARBA" id="ARBA00022729"/>
    </source>
</evidence>
<dbReference type="PANTHER" id="PTHR34216:SF11">
    <property type="entry name" value="CHITOOLIGOSACCHARIDE DEACETYLASE"/>
    <property type="match status" value="1"/>
</dbReference>
<sequence>MSMQRTRPMPPSHASSASVRSRWFVWLATVLALVVIASAGIADGITAAPARAAGPAVITLTFDDANADQLTAASIMKTNGLHGTFYIPSGYVNQPGYLTVANLQTLVAGGNEIAGHTVTHPDLATLPTAEATRQVCNDRVNLSNWGFRITSFAYPFASLTPATETIVKNCGYNSARGLGDIQTRFGCTGCDLTESIPPADPYLTQAPDEIDNTWTLADLQKTVTQAEAAGGWMQLTFHHIGPASSDPLTVSPALFTQFAAWLKARPATTTVKTVDQVIGGTVKALVSGPVVAPKPVGTNLIVNPGIETLTNGVPQCWQNGFYGTNTPTFTTVTPGHAGTRAAQLKVAGYASGDAKWLPALDLGGCSPTGTPGHSYALAAWYKSTAPTQFEVYYRTGLGSWTYWTASPFFAGSASYLKAAWTTPALPAGASGISFGLNLVSNGTLTTDDYEMYDAVAPPTPTPPPAGTNLVQNASLETAGTGTTPQCWQISGFGTNTPAFSTVATAHSGTKAERLVVSAYASGDAKLLQTLDGGSCAPPAIAGHTYSLRAWYTSTAVTQFAVYYRNAAGAWVYWTSSPWFAAATAYTQASFTTPVLPAGATAISFGLNLFNNGTLITDDYAMYDTVGAPALN</sequence>
<name>A0ABP7K360_9MICO</name>
<reference evidence="4" key="1">
    <citation type="journal article" date="2019" name="Int. J. Syst. Evol. Microbiol.">
        <title>The Global Catalogue of Microorganisms (GCM) 10K type strain sequencing project: providing services to taxonomists for standard genome sequencing and annotation.</title>
        <authorList>
            <consortium name="The Broad Institute Genomics Platform"/>
            <consortium name="The Broad Institute Genome Sequencing Center for Infectious Disease"/>
            <person name="Wu L."/>
            <person name="Ma J."/>
        </authorList>
    </citation>
    <scope>NUCLEOTIDE SEQUENCE [LARGE SCALE GENOMIC DNA]</scope>
    <source>
        <strain evidence="4">JCM 17021</strain>
    </source>
</reference>
<dbReference type="RefSeq" id="WP_345061587.1">
    <property type="nucleotide sequence ID" value="NZ_BAABCN010000002.1"/>
</dbReference>
<evidence type="ECO:0000259" key="2">
    <source>
        <dbReference type="Pfam" id="PF01522"/>
    </source>
</evidence>
<proteinExistence type="predicted"/>
<accession>A0ABP7K360</accession>
<dbReference type="SUPFAM" id="SSF88713">
    <property type="entry name" value="Glycoside hydrolase/deacetylase"/>
    <property type="match status" value="1"/>
</dbReference>
<dbReference type="InterPro" id="IPR002509">
    <property type="entry name" value="NODB_dom"/>
</dbReference>
<keyword evidence="4" id="KW-1185">Reference proteome</keyword>
<dbReference type="CDD" id="cd10967">
    <property type="entry name" value="CE4_GLA_like_6s"/>
    <property type="match status" value="1"/>
</dbReference>
<dbReference type="InterPro" id="IPR051398">
    <property type="entry name" value="Polysacch_Deacetylase"/>
</dbReference>
<comment type="caution">
    <text evidence="3">The sequence shown here is derived from an EMBL/GenBank/DDBJ whole genome shotgun (WGS) entry which is preliminary data.</text>
</comment>
<dbReference type="Gene3D" id="2.60.120.260">
    <property type="entry name" value="Galactose-binding domain-like"/>
    <property type="match status" value="2"/>
</dbReference>
<evidence type="ECO:0000313" key="3">
    <source>
        <dbReference type="EMBL" id="GAA3862224.1"/>
    </source>
</evidence>
<dbReference type="Pfam" id="PF01522">
    <property type="entry name" value="Polysacc_deac_1"/>
    <property type="match status" value="1"/>
</dbReference>
<gene>
    <name evidence="3" type="ORF">GCM10022381_03050</name>
</gene>
<keyword evidence="1" id="KW-0732">Signal</keyword>
<dbReference type="EMBL" id="BAABCN010000002">
    <property type="protein sequence ID" value="GAA3862224.1"/>
    <property type="molecule type" value="Genomic_DNA"/>
</dbReference>
<protein>
    <recommendedName>
        <fullName evidence="2">NodB homology domain-containing protein</fullName>
    </recommendedName>
</protein>
<organism evidence="3 4">
    <name type="scientific">Leifsonia kafniensis</name>
    <dbReference type="NCBI Taxonomy" id="475957"/>
    <lineage>
        <taxon>Bacteria</taxon>
        <taxon>Bacillati</taxon>
        <taxon>Actinomycetota</taxon>
        <taxon>Actinomycetes</taxon>
        <taxon>Micrococcales</taxon>
        <taxon>Microbacteriaceae</taxon>
        <taxon>Leifsonia</taxon>
    </lineage>
</organism>
<evidence type="ECO:0000313" key="4">
    <source>
        <dbReference type="Proteomes" id="UP001501803"/>
    </source>
</evidence>
<dbReference type="InterPro" id="IPR011330">
    <property type="entry name" value="Glyco_hydro/deAcase_b/a-brl"/>
</dbReference>
<dbReference type="PANTHER" id="PTHR34216">
    <property type="match status" value="1"/>
</dbReference>
<feature type="domain" description="NodB homology" evidence="2">
    <location>
        <begin position="54"/>
        <end position="173"/>
    </location>
</feature>
<dbReference type="Gene3D" id="3.20.20.370">
    <property type="entry name" value="Glycoside hydrolase/deacetylase"/>
    <property type="match status" value="1"/>
</dbReference>
<dbReference type="Proteomes" id="UP001501803">
    <property type="component" value="Unassembled WGS sequence"/>
</dbReference>